<dbReference type="Proteomes" id="UP000756132">
    <property type="component" value="Chromosome 4"/>
</dbReference>
<sequence length="282" mass="31534">MEPNPMQAVIQTAEVLVASTCEHSRMLSAEQFNDMKNDPVLASHHLTKLGCPEGTSLDDVLTKTNPQYVQLPGPCGGPSCQNIDPMLWNARLCAAFEQAEETVRGILTADVELGYEYHNIGPAVRAKSANDKVCELTHEQFGIERRRVDDDPFFAPLRKIVNLLMRTGVLRNPSMIKPPVVKVLLHTLSSMRANVAVLSALDDDLATGVQYLQQVELNGDFKVQQNHFPSKVPGGQLKRANKSILPTMLFEQAVRWKWRARIYGLLQFLGQQPHILVCRNTR</sequence>
<name>A0A9Q8LGQ5_PASFU</name>
<accession>A0A9Q8LGQ5</accession>
<evidence type="ECO:0000313" key="1">
    <source>
        <dbReference type="EMBL" id="UJO17096.1"/>
    </source>
</evidence>
<gene>
    <name evidence="1" type="ORF">CLAFUR5_05238</name>
</gene>
<keyword evidence="2" id="KW-1185">Reference proteome</keyword>
<organism evidence="1 2">
    <name type="scientific">Passalora fulva</name>
    <name type="common">Tomato leaf mold</name>
    <name type="synonym">Cladosporium fulvum</name>
    <dbReference type="NCBI Taxonomy" id="5499"/>
    <lineage>
        <taxon>Eukaryota</taxon>
        <taxon>Fungi</taxon>
        <taxon>Dikarya</taxon>
        <taxon>Ascomycota</taxon>
        <taxon>Pezizomycotina</taxon>
        <taxon>Dothideomycetes</taxon>
        <taxon>Dothideomycetidae</taxon>
        <taxon>Mycosphaerellales</taxon>
        <taxon>Mycosphaerellaceae</taxon>
        <taxon>Fulvia</taxon>
    </lineage>
</organism>
<proteinExistence type="predicted"/>
<dbReference type="OrthoDB" id="10659844at2759"/>
<dbReference type="EMBL" id="CP090166">
    <property type="protein sequence ID" value="UJO17096.1"/>
    <property type="molecule type" value="Genomic_DNA"/>
</dbReference>
<reference evidence="1" key="2">
    <citation type="journal article" date="2022" name="Microb. Genom.">
        <title>A chromosome-scale genome assembly of the tomato pathogen Cladosporium fulvum reveals a compartmentalized genome architecture and the presence of a dispensable chromosome.</title>
        <authorList>
            <person name="Zaccaron A.Z."/>
            <person name="Chen L.H."/>
            <person name="Samaras A."/>
            <person name="Stergiopoulos I."/>
        </authorList>
    </citation>
    <scope>NUCLEOTIDE SEQUENCE</scope>
    <source>
        <strain evidence="1">Race5_Kim</strain>
    </source>
</reference>
<evidence type="ECO:0000313" key="2">
    <source>
        <dbReference type="Proteomes" id="UP000756132"/>
    </source>
</evidence>
<reference evidence="1" key="1">
    <citation type="submission" date="2021-12" db="EMBL/GenBank/DDBJ databases">
        <authorList>
            <person name="Zaccaron A."/>
            <person name="Stergiopoulos I."/>
        </authorList>
    </citation>
    <scope>NUCLEOTIDE SEQUENCE</scope>
    <source>
        <strain evidence="1">Race5_Kim</strain>
    </source>
</reference>
<protein>
    <submittedName>
        <fullName evidence="1">Uncharacterized protein</fullName>
    </submittedName>
</protein>
<dbReference type="KEGG" id="ffu:CLAFUR5_05238"/>
<dbReference type="RefSeq" id="XP_047761462.1">
    <property type="nucleotide sequence ID" value="XM_047904386.1"/>
</dbReference>
<dbReference type="GeneID" id="71985116"/>
<dbReference type="AlphaFoldDB" id="A0A9Q8LGQ5"/>